<dbReference type="Proteomes" id="UP000248544">
    <property type="component" value="Unassembled WGS sequence"/>
</dbReference>
<evidence type="ECO:0000256" key="1">
    <source>
        <dbReference type="SAM" id="Phobius"/>
    </source>
</evidence>
<reference evidence="2 3" key="1">
    <citation type="submission" date="2018-01" db="EMBL/GenBank/DDBJ databases">
        <title>Draft genome sequence of Sphaerisporangium sp. 7K107.</title>
        <authorList>
            <person name="Sahin N."/>
            <person name="Saygin H."/>
            <person name="Ay H."/>
        </authorList>
    </citation>
    <scope>NUCLEOTIDE SEQUENCE [LARGE SCALE GENOMIC DNA]</scope>
    <source>
        <strain evidence="2 3">7K107</strain>
    </source>
</reference>
<dbReference type="AlphaFoldDB" id="A0A2W2FX73"/>
<sequence length="147" mass="15587">MILGGFFIFAVLVVIGVISLARTAARNRGEHVPRPSPVLSYDLERRVRALTDADRLLHAIKLIRQETTLGLKEAKPAAEAIAAGRPLSVSPGRPVSPLIGTLAGRARELKASGRFEQAVHLVRGETGMGQAEAAAFVNALESEADTA</sequence>
<keyword evidence="1" id="KW-0812">Transmembrane</keyword>
<organism evidence="2 3">
    <name type="scientific">Spongiactinospora gelatinilytica</name>
    <dbReference type="NCBI Taxonomy" id="2666298"/>
    <lineage>
        <taxon>Bacteria</taxon>
        <taxon>Bacillati</taxon>
        <taxon>Actinomycetota</taxon>
        <taxon>Actinomycetes</taxon>
        <taxon>Streptosporangiales</taxon>
        <taxon>Streptosporangiaceae</taxon>
        <taxon>Spongiactinospora</taxon>
    </lineage>
</organism>
<evidence type="ECO:0000313" key="2">
    <source>
        <dbReference type="EMBL" id="PZG33045.1"/>
    </source>
</evidence>
<keyword evidence="1" id="KW-1133">Transmembrane helix</keyword>
<keyword evidence="1" id="KW-0472">Membrane</keyword>
<gene>
    <name evidence="2" type="ORF">C1I98_28940</name>
</gene>
<dbReference type="EMBL" id="POUA01000300">
    <property type="protein sequence ID" value="PZG33045.1"/>
    <property type="molecule type" value="Genomic_DNA"/>
</dbReference>
<protein>
    <recommendedName>
        <fullName evidence="4">Ribosomal protein L7/L12 C-terminal domain-containing protein</fullName>
    </recommendedName>
</protein>
<dbReference type="Gene3D" id="3.30.1390.10">
    <property type="match status" value="1"/>
</dbReference>
<name>A0A2W2FX73_9ACTN</name>
<proteinExistence type="predicted"/>
<evidence type="ECO:0000313" key="3">
    <source>
        <dbReference type="Proteomes" id="UP000248544"/>
    </source>
</evidence>
<feature type="transmembrane region" description="Helical" evidence="1">
    <location>
        <begin position="6"/>
        <end position="25"/>
    </location>
</feature>
<accession>A0A2W2FX73</accession>
<evidence type="ECO:0008006" key="4">
    <source>
        <dbReference type="Google" id="ProtNLM"/>
    </source>
</evidence>
<keyword evidence="3" id="KW-1185">Reference proteome</keyword>
<comment type="caution">
    <text evidence="2">The sequence shown here is derived from an EMBL/GenBank/DDBJ whole genome shotgun (WGS) entry which is preliminary data.</text>
</comment>
<dbReference type="InterPro" id="IPR014719">
    <property type="entry name" value="Ribosomal_bL12_C/ClpS-like"/>
</dbReference>